<gene>
    <name evidence="1" type="ORF">MENT_LOCUS13071</name>
</gene>
<accession>A0A6V7UHC0</accession>
<dbReference type="AlphaFoldDB" id="A0A6V7UHC0"/>
<sequence>MNRYNLQVTGYLQDVKFLEVNDKKCLKVKEYVLPSNIAKTDKGLVEGDQIIIKGQVPNPFNETTITVCLMHRALEVTEHIGENIYILYIYSNYSDNTAFVVSILFEFISRGSKSITRLAHGCGYGYK</sequence>
<organism evidence="1 2">
    <name type="scientific">Meloidogyne enterolobii</name>
    <name type="common">Root-knot nematode worm</name>
    <name type="synonym">Meloidogyne mayaguensis</name>
    <dbReference type="NCBI Taxonomy" id="390850"/>
    <lineage>
        <taxon>Eukaryota</taxon>
        <taxon>Metazoa</taxon>
        <taxon>Ecdysozoa</taxon>
        <taxon>Nematoda</taxon>
        <taxon>Chromadorea</taxon>
        <taxon>Rhabditida</taxon>
        <taxon>Tylenchina</taxon>
        <taxon>Tylenchomorpha</taxon>
        <taxon>Tylenchoidea</taxon>
        <taxon>Meloidogynidae</taxon>
        <taxon>Meloidogyninae</taxon>
        <taxon>Meloidogyne</taxon>
    </lineage>
</organism>
<dbReference type="EMBL" id="CAJEWN010000069">
    <property type="protein sequence ID" value="CAD2158242.1"/>
    <property type="molecule type" value="Genomic_DNA"/>
</dbReference>
<proteinExistence type="predicted"/>
<evidence type="ECO:0000313" key="1">
    <source>
        <dbReference type="EMBL" id="CAD2158242.1"/>
    </source>
</evidence>
<evidence type="ECO:0000313" key="2">
    <source>
        <dbReference type="Proteomes" id="UP000580250"/>
    </source>
</evidence>
<protein>
    <submittedName>
        <fullName evidence="1">Uncharacterized protein</fullName>
    </submittedName>
</protein>
<dbReference type="Proteomes" id="UP000580250">
    <property type="component" value="Unassembled WGS sequence"/>
</dbReference>
<reference evidence="1 2" key="1">
    <citation type="submission" date="2020-08" db="EMBL/GenBank/DDBJ databases">
        <authorList>
            <person name="Koutsovoulos G."/>
            <person name="Danchin GJ E."/>
        </authorList>
    </citation>
    <scope>NUCLEOTIDE SEQUENCE [LARGE SCALE GENOMIC DNA]</scope>
</reference>
<name>A0A6V7UHC0_MELEN</name>
<comment type="caution">
    <text evidence="1">The sequence shown here is derived from an EMBL/GenBank/DDBJ whole genome shotgun (WGS) entry which is preliminary data.</text>
</comment>